<evidence type="ECO:0008006" key="6">
    <source>
        <dbReference type="Google" id="ProtNLM"/>
    </source>
</evidence>
<dbReference type="SUPFAM" id="SSF52087">
    <property type="entry name" value="CRAL/TRIO domain"/>
    <property type="match status" value="1"/>
</dbReference>
<dbReference type="InterPro" id="IPR001251">
    <property type="entry name" value="CRAL-TRIO_dom"/>
</dbReference>
<gene>
    <name evidence="4" type="ORF">HID58_052769</name>
</gene>
<dbReference type="EMBL" id="JAGKQM010000013">
    <property type="protein sequence ID" value="KAH0890340.1"/>
    <property type="molecule type" value="Genomic_DNA"/>
</dbReference>
<organism evidence="4 5">
    <name type="scientific">Brassica napus</name>
    <name type="common">Rape</name>
    <dbReference type="NCBI Taxonomy" id="3708"/>
    <lineage>
        <taxon>Eukaryota</taxon>
        <taxon>Viridiplantae</taxon>
        <taxon>Streptophyta</taxon>
        <taxon>Embryophyta</taxon>
        <taxon>Tracheophyta</taxon>
        <taxon>Spermatophyta</taxon>
        <taxon>Magnoliopsida</taxon>
        <taxon>eudicotyledons</taxon>
        <taxon>Gunneridae</taxon>
        <taxon>Pentapetalae</taxon>
        <taxon>rosids</taxon>
        <taxon>malvids</taxon>
        <taxon>Brassicales</taxon>
        <taxon>Brassicaceae</taxon>
        <taxon>Brassiceae</taxon>
        <taxon>Brassica</taxon>
    </lineage>
</organism>
<dbReference type="CDD" id="cd00170">
    <property type="entry name" value="SEC14"/>
    <property type="match status" value="1"/>
</dbReference>
<feature type="compositionally biased region" description="Basic and acidic residues" evidence="1">
    <location>
        <begin position="272"/>
        <end position="287"/>
    </location>
</feature>
<dbReference type="InterPro" id="IPR036865">
    <property type="entry name" value="CRAL-TRIO_dom_sf"/>
</dbReference>
<dbReference type="InterPro" id="IPR036273">
    <property type="entry name" value="CRAL/TRIO_N_dom_sf"/>
</dbReference>
<comment type="caution">
    <text evidence="4">The sequence shown here is derived from an EMBL/GenBank/DDBJ whole genome shotgun (WGS) entry which is preliminary data.</text>
</comment>
<evidence type="ECO:0000259" key="2">
    <source>
        <dbReference type="SMART" id="SM00516"/>
    </source>
</evidence>
<reference evidence="4 5" key="1">
    <citation type="submission" date="2021-05" db="EMBL/GenBank/DDBJ databases">
        <title>Genome Assembly of Synthetic Allotetraploid Brassica napus Reveals Homoeologous Exchanges between Subgenomes.</title>
        <authorList>
            <person name="Davis J.T."/>
        </authorList>
    </citation>
    <scope>NUCLEOTIDE SEQUENCE [LARGE SCALE GENOMIC DNA]</scope>
    <source>
        <strain evidence="5">cv. Da-Ae</strain>
        <tissue evidence="4">Seedling</tissue>
    </source>
</reference>
<feature type="domain" description="CRAL/TRIO N-terminal" evidence="3">
    <location>
        <begin position="42"/>
        <end position="67"/>
    </location>
</feature>
<dbReference type="SMART" id="SM01100">
    <property type="entry name" value="CRAL_TRIO_N"/>
    <property type="match status" value="1"/>
</dbReference>
<accession>A0ABQ8ACS8</accession>
<evidence type="ECO:0000259" key="3">
    <source>
        <dbReference type="SMART" id="SM01100"/>
    </source>
</evidence>
<feature type="region of interest" description="Disordered" evidence="1">
    <location>
        <begin position="251"/>
        <end position="287"/>
    </location>
</feature>
<protein>
    <recommendedName>
        <fullName evidence="6">CRAL-TRIO domain-containing protein</fullName>
    </recommendedName>
</protein>
<dbReference type="Proteomes" id="UP000824890">
    <property type="component" value="Unassembled WGS sequence"/>
</dbReference>
<feature type="domain" description="CRAL-TRIO" evidence="2">
    <location>
        <begin position="87"/>
        <end position="214"/>
    </location>
</feature>
<dbReference type="InterPro" id="IPR011074">
    <property type="entry name" value="CRAL/TRIO_N_dom"/>
</dbReference>
<dbReference type="PANTHER" id="PTHR45824:SF9">
    <property type="entry name" value="CRAL-TRIO DOMAIN-CONTAINING PROTEIN"/>
    <property type="match status" value="1"/>
</dbReference>
<dbReference type="SUPFAM" id="SSF46938">
    <property type="entry name" value="CRAL/TRIO N-terminal domain"/>
    <property type="match status" value="1"/>
</dbReference>
<dbReference type="Pfam" id="PF03765">
    <property type="entry name" value="CRAL_TRIO_N"/>
    <property type="match status" value="1"/>
</dbReference>
<evidence type="ECO:0000313" key="4">
    <source>
        <dbReference type="EMBL" id="KAH0890340.1"/>
    </source>
</evidence>
<dbReference type="Gene3D" id="3.40.525.10">
    <property type="entry name" value="CRAL-TRIO lipid binding domain"/>
    <property type="match status" value="2"/>
</dbReference>
<evidence type="ECO:0000313" key="5">
    <source>
        <dbReference type="Proteomes" id="UP000824890"/>
    </source>
</evidence>
<proteinExistence type="predicted"/>
<evidence type="ECO:0000256" key="1">
    <source>
        <dbReference type="SAM" id="MobiDB-lite"/>
    </source>
</evidence>
<dbReference type="InterPro" id="IPR052578">
    <property type="entry name" value="PI_Transfer_CRAL-TRIO"/>
</dbReference>
<name>A0ABQ8ACS8_BRANA</name>
<sequence>MNPNQVSNGFVKPVPTEEEKGKIEELRKLLGPLPEKLSSFCSDDAVLRYLRARNWHVKKAAKMLKETLKWRVQYKPEEICWEEIADEAETGKIYRSSCVDKHGRPVLIMRPSVENSKSVKGQIRYLVYCMENAIQNLPPGEEQMVWMIDFNGYSLANVSLRTTRETAHVARPFLEPKTRNKVKFVYSDDPNTKQIMEENFDMDKLESAFGGNDDSGFNIEKHSERMKEDDKKRLAALKDIASPSLDSLSFLSVSDGATSDSAHLGSEDVSEDEHQPHGMSEKKESIP</sequence>
<dbReference type="SMART" id="SM00516">
    <property type="entry name" value="SEC14"/>
    <property type="match status" value="1"/>
</dbReference>
<dbReference type="Pfam" id="PF00650">
    <property type="entry name" value="CRAL_TRIO"/>
    <property type="match status" value="1"/>
</dbReference>
<dbReference type="PANTHER" id="PTHR45824">
    <property type="entry name" value="GH16843P"/>
    <property type="match status" value="1"/>
</dbReference>
<keyword evidence="5" id="KW-1185">Reference proteome</keyword>